<dbReference type="Proteomes" id="UP001472677">
    <property type="component" value="Unassembled WGS sequence"/>
</dbReference>
<proteinExistence type="predicted"/>
<accession>A0ABR2FQ53</accession>
<evidence type="ECO:0000313" key="2">
    <source>
        <dbReference type="Proteomes" id="UP001472677"/>
    </source>
</evidence>
<evidence type="ECO:0000313" key="1">
    <source>
        <dbReference type="EMBL" id="KAK8584211.1"/>
    </source>
</evidence>
<organism evidence="1 2">
    <name type="scientific">Hibiscus sabdariffa</name>
    <name type="common">roselle</name>
    <dbReference type="NCBI Taxonomy" id="183260"/>
    <lineage>
        <taxon>Eukaryota</taxon>
        <taxon>Viridiplantae</taxon>
        <taxon>Streptophyta</taxon>
        <taxon>Embryophyta</taxon>
        <taxon>Tracheophyta</taxon>
        <taxon>Spermatophyta</taxon>
        <taxon>Magnoliopsida</taxon>
        <taxon>eudicotyledons</taxon>
        <taxon>Gunneridae</taxon>
        <taxon>Pentapetalae</taxon>
        <taxon>rosids</taxon>
        <taxon>malvids</taxon>
        <taxon>Malvales</taxon>
        <taxon>Malvaceae</taxon>
        <taxon>Malvoideae</taxon>
        <taxon>Hibiscus</taxon>
    </lineage>
</organism>
<sequence>MPKSRLNSHDPGEVIHRRSRSRTAVVVPRIGGDFRWRQRSNRWGLVQLKISGTRRAQVLGFLVKKLEKFTLLHKTFSGLALKLQQVPRLDIVPTSLAISLQLF</sequence>
<dbReference type="EMBL" id="JBBPBM010000005">
    <property type="protein sequence ID" value="KAK8584211.1"/>
    <property type="molecule type" value="Genomic_DNA"/>
</dbReference>
<reference evidence="1 2" key="1">
    <citation type="journal article" date="2024" name="G3 (Bethesda)">
        <title>Genome assembly of Hibiscus sabdariffa L. provides insights into metabolisms of medicinal natural products.</title>
        <authorList>
            <person name="Kim T."/>
        </authorList>
    </citation>
    <scope>NUCLEOTIDE SEQUENCE [LARGE SCALE GENOMIC DNA]</scope>
    <source>
        <strain evidence="1">TK-2024</strain>
        <tissue evidence="1">Old leaves</tissue>
    </source>
</reference>
<name>A0ABR2FQ53_9ROSI</name>
<comment type="caution">
    <text evidence="1">The sequence shown here is derived from an EMBL/GenBank/DDBJ whole genome shotgun (WGS) entry which is preliminary data.</text>
</comment>
<keyword evidence="2" id="KW-1185">Reference proteome</keyword>
<protein>
    <submittedName>
        <fullName evidence="1">Uncharacterized protein</fullName>
    </submittedName>
</protein>
<gene>
    <name evidence="1" type="ORF">V6N12_068458</name>
</gene>